<dbReference type="AlphaFoldDB" id="A0A1H7WR15"/>
<reference evidence="3" key="1">
    <citation type="submission" date="2016-10" db="EMBL/GenBank/DDBJ databases">
        <authorList>
            <person name="Varghese N."/>
            <person name="Submissions S."/>
        </authorList>
    </citation>
    <scope>NUCLEOTIDE SEQUENCE [LARGE SCALE GENOMIC DNA]</scope>
    <source>
        <strain evidence="3">DSM 18733</strain>
    </source>
</reference>
<sequence>MELQEYAPLSKLSYTEKIRGIIILSLLLLTAIILTIYENKLFVIFAVLIFNLWLGTFLSFFERKYSLARNLLRIHFKGLKWTNDKTDKLFPWVASISCYAAIFMASLLVVVVLNWIIHLQDAARYFLVFSLFPILLEVYGKYAVERYYKIVGYDKDTDELKKGILCFLIYRRVFIIYFIYFLLLFTKHFSYLNNNVWSFKEAFSEIIDPAFLVFFAFSQAISFYKRKTKSLLTRTT</sequence>
<keyword evidence="1" id="KW-1133">Transmembrane helix</keyword>
<organism evidence="2 3">
    <name type="scientific">Olivibacter domesticus</name>
    <name type="common">Pseudosphingobacterium domesticum</name>
    <dbReference type="NCBI Taxonomy" id="407022"/>
    <lineage>
        <taxon>Bacteria</taxon>
        <taxon>Pseudomonadati</taxon>
        <taxon>Bacteroidota</taxon>
        <taxon>Sphingobacteriia</taxon>
        <taxon>Sphingobacteriales</taxon>
        <taxon>Sphingobacteriaceae</taxon>
        <taxon>Olivibacter</taxon>
    </lineage>
</organism>
<feature type="transmembrane region" description="Helical" evidence="1">
    <location>
        <begin position="206"/>
        <end position="224"/>
    </location>
</feature>
<accession>A0A1H7WR15</accession>
<feature type="transmembrane region" description="Helical" evidence="1">
    <location>
        <begin position="164"/>
        <end position="186"/>
    </location>
</feature>
<keyword evidence="3" id="KW-1185">Reference proteome</keyword>
<feature type="transmembrane region" description="Helical" evidence="1">
    <location>
        <begin position="20"/>
        <end position="37"/>
    </location>
</feature>
<keyword evidence="1" id="KW-0812">Transmembrane</keyword>
<evidence type="ECO:0000313" key="2">
    <source>
        <dbReference type="EMBL" id="SEM23419.1"/>
    </source>
</evidence>
<evidence type="ECO:0000256" key="1">
    <source>
        <dbReference type="SAM" id="Phobius"/>
    </source>
</evidence>
<dbReference type="Proteomes" id="UP000199421">
    <property type="component" value="Unassembled WGS sequence"/>
</dbReference>
<name>A0A1H7WR15_OLID1</name>
<keyword evidence="1" id="KW-0472">Membrane</keyword>
<evidence type="ECO:0000313" key="3">
    <source>
        <dbReference type="Proteomes" id="UP000199421"/>
    </source>
</evidence>
<dbReference type="RefSeq" id="WP_093329485.1">
    <property type="nucleotide sequence ID" value="NZ_FOAF01000009.1"/>
</dbReference>
<feature type="transmembrane region" description="Helical" evidence="1">
    <location>
        <begin position="123"/>
        <end position="144"/>
    </location>
</feature>
<proteinExistence type="predicted"/>
<protein>
    <submittedName>
        <fullName evidence="2">Uncharacterized protein</fullName>
    </submittedName>
</protein>
<feature type="transmembrane region" description="Helical" evidence="1">
    <location>
        <begin position="89"/>
        <end position="117"/>
    </location>
</feature>
<gene>
    <name evidence="2" type="ORF">SAMN05661044_04601</name>
</gene>
<feature type="transmembrane region" description="Helical" evidence="1">
    <location>
        <begin position="43"/>
        <end position="61"/>
    </location>
</feature>
<dbReference type="EMBL" id="FOAF01000009">
    <property type="protein sequence ID" value="SEM23419.1"/>
    <property type="molecule type" value="Genomic_DNA"/>
</dbReference>